<comment type="caution">
    <text evidence="4">The sequence shown here is derived from an EMBL/GenBank/DDBJ whole genome shotgun (WGS) entry which is preliminary data.</text>
</comment>
<dbReference type="EMBL" id="LFBV01000005">
    <property type="protein sequence ID" value="OKH93124.1"/>
    <property type="molecule type" value="Genomic_DNA"/>
</dbReference>
<feature type="domain" description="Pyridoxamine 5'-phosphate oxidase N-terminal" evidence="3">
    <location>
        <begin position="26"/>
        <end position="124"/>
    </location>
</feature>
<dbReference type="GeneID" id="96795439"/>
<dbReference type="InterPro" id="IPR052019">
    <property type="entry name" value="F420H2_bilvrd_red/Heme_oxyg"/>
</dbReference>
<dbReference type="Pfam" id="PF01243">
    <property type="entry name" value="PNPOx_N"/>
    <property type="match status" value="1"/>
</dbReference>
<evidence type="ECO:0000313" key="5">
    <source>
        <dbReference type="Proteomes" id="UP000186455"/>
    </source>
</evidence>
<dbReference type="GO" id="GO:0005829">
    <property type="term" value="C:cytosol"/>
    <property type="evidence" value="ECO:0007669"/>
    <property type="project" value="TreeGrafter"/>
</dbReference>
<dbReference type="PANTHER" id="PTHR35176">
    <property type="entry name" value="HEME OXYGENASE HI_0854-RELATED"/>
    <property type="match status" value="1"/>
</dbReference>
<name>A0A1Q4V5P0_9ACTN</name>
<dbReference type="SUPFAM" id="SSF50475">
    <property type="entry name" value="FMN-binding split barrel"/>
    <property type="match status" value="1"/>
</dbReference>
<dbReference type="Gene3D" id="2.30.110.10">
    <property type="entry name" value="Electron Transport, Fmn-binding Protein, Chain A"/>
    <property type="match status" value="1"/>
</dbReference>
<dbReference type="InterPro" id="IPR011576">
    <property type="entry name" value="Pyridox_Oxase_N"/>
</dbReference>
<organism evidence="4 5">
    <name type="scientific">Streptomyces uncialis</name>
    <dbReference type="NCBI Taxonomy" id="1048205"/>
    <lineage>
        <taxon>Bacteria</taxon>
        <taxon>Bacillati</taxon>
        <taxon>Actinomycetota</taxon>
        <taxon>Actinomycetes</taxon>
        <taxon>Kitasatosporales</taxon>
        <taxon>Streptomycetaceae</taxon>
        <taxon>Streptomyces</taxon>
    </lineage>
</organism>
<gene>
    <name evidence="4" type="ORF">AB852_21990</name>
</gene>
<accession>A0A1Q4V5P0</accession>
<evidence type="ECO:0000313" key="4">
    <source>
        <dbReference type="EMBL" id="OKH93124.1"/>
    </source>
</evidence>
<dbReference type="InterPro" id="IPR012349">
    <property type="entry name" value="Split_barrel_FMN-bd"/>
</dbReference>
<dbReference type="Proteomes" id="UP000186455">
    <property type="component" value="Unassembled WGS sequence"/>
</dbReference>
<dbReference type="GO" id="GO:0070967">
    <property type="term" value="F:coenzyme F420 binding"/>
    <property type="evidence" value="ECO:0007669"/>
    <property type="project" value="TreeGrafter"/>
</dbReference>
<dbReference type="AlphaFoldDB" id="A0A1Q4V5P0"/>
<feature type="region of interest" description="Disordered" evidence="2">
    <location>
        <begin position="1"/>
        <end position="21"/>
    </location>
</feature>
<reference evidence="4 5" key="1">
    <citation type="submission" date="2015-06" db="EMBL/GenBank/DDBJ databases">
        <title>Cloning and characterization of the uncialamcin biosynthetic gene cluster.</title>
        <authorList>
            <person name="Yan X."/>
            <person name="Huang T."/>
            <person name="Ge H."/>
            <person name="Shen B."/>
        </authorList>
    </citation>
    <scope>NUCLEOTIDE SEQUENCE [LARGE SCALE GENOMIC DNA]</scope>
    <source>
        <strain evidence="4 5">DCA2648</strain>
    </source>
</reference>
<sequence>MNADAPRAELNTDFSSPDAEPTSWARVEELLSAPRTFWISTVRPDGRPHVTPLIAVWRDGVLHFATGPAERKALNLARNAEVVLTTGDAAWDEGCDVVVEGTAVRITDEDRLRALAGAWEATYGSFWKFDVRDGAFSGDGGAAWVFGVAPRTVFAFAKGDPSGQTRWRLR</sequence>
<dbReference type="PANTHER" id="PTHR35176:SF4">
    <property type="entry name" value="PYRIDOXAMINE 5'-PHOSPHATE OXIDASE-RELATED FMN-BINDING"/>
    <property type="match status" value="1"/>
</dbReference>
<keyword evidence="1" id="KW-0560">Oxidoreductase</keyword>
<protein>
    <submittedName>
        <fullName evidence="4">Pyridoxamine 5'-phosphate oxidase</fullName>
    </submittedName>
</protein>
<dbReference type="GO" id="GO:0016627">
    <property type="term" value="F:oxidoreductase activity, acting on the CH-CH group of donors"/>
    <property type="evidence" value="ECO:0007669"/>
    <property type="project" value="TreeGrafter"/>
</dbReference>
<proteinExistence type="predicted"/>
<keyword evidence="5" id="KW-1185">Reference proteome</keyword>
<dbReference type="STRING" id="1048205.AB852_21990"/>
<evidence type="ECO:0000256" key="2">
    <source>
        <dbReference type="SAM" id="MobiDB-lite"/>
    </source>
</evidence>
<evidence type="ECO:0000259" key="3">
    <source>
        <dbReference type="Pfam" id="PF01243"/>
    </source>
</evidence>
<evidence type="ECO:0000256" key="1">
    <source>
        <dbReference type="ARBA" id="ARBA00023002"/>
    </source>
</evidence>
<dbReference type="RefSeq" id="WP_073791447.1">
    <property type="nucleotide sequence ID" value="NZ_CP109290.1"/>
</dbReference>